<sequence>MTRLSAETVTIAAADYIDCLLKLNLFFYLHKSQSEEKYTIFKSVS</sequence>
<dbReference type="Proteomes" id="UP000245124">
    <property type="component" value="Unassembled WGS sequence"/>
</dbReference>
<accession>A0A2R5FPV3</accession>
<reference evidence="1 2" key="1">
    <citation type="submission" date="2017-06" db="EMBL/GenBank/DDBJ databases">
        <title>Genome sequencing of cyanobaciteial culture collection at National Institute for Environmental Studies (NIES).</title>
        <authorList>
            <person name="Hirose Y."/>
            <person name="Shimura Y."/>
            <person name="Fujisawa T."/>
            <person name="Nakamura Y."/>
            <person name="Kawachi M."/>
        </authorList>
    </citation>
    <scope>NUCLEOTIDE SEQUENCE [LARGE SCALE GENOMIC DNA]</scope>
    <source>
        <strain evidence="1 2">NIES-4072</strain>
    </source>
</reference>
<dbReference type="EMBL" id="BDUD01000001">
    <property type="protein sequence ID" value="GBG17664.1"/>
    <property type="molecule type" value="Genomic_DNA"/>
</dbReference>
<organism evidence="1 2">
    <name type="scientific">Nostoc commune NIES-4072</name>
    <dbReference type="NCBI Taxonomy" id="2005467"/>
    <lineage>
        <taxon>Bacteria</taxon>
        <taxon>Bacillati</taxon>
        <taxon>Cyanobacteriota</taxon>
        <taxon>Cyanophyceae</taxon>
        <taxon>Nostocales</taxon>
        <taxon>Nostocaceae</taxon>
        <taxon>Nostoc</taxon>
    </lineage>
</organism>
<dbReference type="AlphaFoldDB" id="A0A2R5FPV3"/>
<keyword evidence="2" id="KW-1185">Reference proteome</keyword>
<protein>
    <submittedName>
        <fullName evidence="1">Uncharacterized protein</fullName>
    </submittedName>
</protein>
<gene>
    <name evidence="1" type="ORF">NIES4072_13250</name>
</gene>
<name>A0A2R5FPV3_NOSCO</name>
<comment type="caution">
    <text evidence="1">The sequence shown here is derived from an EMBL/GenBank/DDBJ whole genome shotgun (WGS) entry which is preliminary data.</text>
</comment>
<proteinExistence type="predicted"/>
<evidence type="ECO:0000313" key="2">
    <source>
        <dbReference type="Proteomes" id="UP000245124"/>
    </source>
</evidence>
<evidence type="ECO:0000313" key="1">
    <source>
        <dbReference type="EMBL" id="GBG17664.1"/>
    </source>
</evidence>